<accession>A0ABW4TK31</accession>
<comment type="subcellular location">
    <subcellularLocation>
        <location evidence="1">Cell membrane</location>
        <topology evidence="1">Multi-pass membrane protein</topology>
    </subcellularLocation>
</comment>
<feature type="compositionally biased region" description="Basic and acidic residues" evidence="5">
    <location>
        <begin position="455"/>
        <end position="465"/>
    </location>
</feature>
<dbReference type="EMBL" id="JBHUGD010000001">
    <property type="protein sequence ID" value="MFD1945994.1"/>
    <property type="molecule type" value="Genomic_DNA"/>
</dbReference>
<feature type="transmembrane region" description="Helical" evidence="6">
    <location>
        <begin position="327"/>
        <end position="345"/>
    </location>
</feature>
<feature type="transmembrane region" description="Helical" evidence="6">
    <location>
        <begin position="147"/>
        <end position="167"/>
    </location>
</feature>
<feature type="transmembrane region" description="Helical" evidence="6">
    <location>
        <begin position="55"/>
        <end position="76"/>
    </location>
</feature>
<dbReference type="PANTHER" id="PTHR11360:SF317">
    <property type="entry name" value="MAJOR FACILITATOR SUPERFAMILY (MFS) PROFILE DOMAIN-CONTAINING PROTEIN-RELATED"/>
    <property type="match status" value="1"/>
</dbReference>
<sequence>MAMLSVLDREHTVAPTSYNRWLIPPAALAIHLCIGQVYATSVYKNSMVEHFDTSLTAIGIVFSVAIVMLGLAAAVLGTWVDRVGPRRAMFTAACFWAAGFMVGALGIATSQLWLLYLGYGVLGGIGLGIGYISPVSTLIKWFPDRPGLATGMAIMGFGGGAMVASPASRQLMSFFDSGYDPSDPASLADGTALTGLFVCLGVLYFLIMMIGVANIRVPAPGWKPEGFDPSTADRKPMTTDKDVAADQAIRTPQFWLLWVVLFCNVTAGIGILEQAAGMIQDFFRDSSGTSTVTVAAAGGFVGLLSLFNMAGRFVWSSTSDYIGRKPTYMIYLGVGIVLYVLLALTGSTATAVFVLLAAIIISFYGGGFATVPAYLRDLFGVFQVGAIHGRLLTAWSAAGVAGPLIINGFLDRAGGVGELTAEAYRPALFTMAGVLAVGFVANLLIRPVDPRHHADTSEVEARTKADAAGARTAEDHAPSTTGVRLVLSWGVVSVLLVYGVFETLTTALKLF</sequence>
<feature type="transmembrane region" description="Helical" evidence="6">
    <location>
        <begin position="481"/>
        <end position="501"/>
    </location>
</feature>
<dbReference type="InterPro" id="IPR011701">
    <property type="entry name" value="MFS"/>
</dbReference>
<dbReference type="CDD" id="cd17353">
    <property type="entry name" value="MFS_OFA_like"/>
    <property type="match status" value="1"/>
</dbReference>
<feature type="transmembrane region" description="Helical" evidence="6">
    <location>
        <begin position="254"/>
        <end position="272"/>
    </location>
</feature>
<evidence type="ECO:0000256" key="5">
    <source>
        <dbReference type="SAM" id="MobiDB-lite"/>
    </source>
</evidence>
<feature type="domain" description="Major facilitator superfamily (MFS) profile" evidence="7">
    <location>
        <begin position="1"/>
        <end position="450"/>
    </location>
</feature>
<proteinExistence type="predicted"/>
<keyword evidence="9" id="KW-1185">Reference proteome</keyword>
<dbReference type="SUPFAM" id="SSF103473">
    <property type="entry name" value="MFS general substrate transporter"/>
    <property type="match status" value="1"/>
</dbReference>
<evidence type="ECO:0000256" key="3">
    <source>
        <dbReference type="ARBA" id="ARBA00022989"/>
    </source>
</evidence>
<evidence type="ECO:0000256" key="1">
    <source>
        <dbReference type="ARBA" id="ARBA00004651"/>
    </source>
</evidence>
<reference evidence="9" key="1">
    <citation type="journal article" date="2019" name="Int. J. Syst. Evol. Microbiol.">
        <title>The Global Catalogue of Microorganisms (GCM) 10K type strain sequencing project: providing services to taxonomists for standard genome sequencing and annotation.</title>
        <authorList>
            <consortium name="The Broad Institute Genomics Platform"/>
            <consortium name="The Broad Institute Genome Sequencing Center for Infectious Disease"/>
            <person name="Wu L."/>
            <person name="Ma J."/>
        </authorList>
    </citation>
    <scope>NUCLEOTIDE SEQUENCE [LARGE SCALE GENOMIC DNA]</scope>
    <source>
        <strain evidence="9">CGMCC 1.12477</strain>
    </source>
</reference>
<comment type="caution">
    <text evidence="8">The sequence shown here is derived from an EMBL/GenBank/DDBJ whole genome shotgun (WGS) entry which is preliminary data.</text>
</comment>
<feature type="transmembrane region" description="Helical" evidence="6">
    <location>
        <begin position="387"/>
        <end position="406"/>
    </location>
</feature>
<feature type="transmembrane region" description="Helical" evidence="6">
    <location>
        <begin position="187"/>
        <end position="207"/>
    </location>
</feature>
<evidence type="ECO:0000313" key="9">
    <source>
        <dbReference type="Proteomes" id="UP001597351"/>
    </source>
</evidence>
<dbReference type="Pfam" id="PF07690">
    <property type="entry name" value="MFS_1"/>
    <property type="match status" value="1"/>
</dbReference>
<dbReference type="Gene3D" id="1.20.1250.20">
    <property type="entry name" value="MFS general substrate transporter like domains"/>
    <property type="match status" value="2"/>
</dbReference>
<dbReference type="InterPro" id="IPR020846">
    <property type="entry name" value="MFS_dom"/>
</dbReference>
<evidence type="ECO:0000256" key="4">
    <source>
        <dbReference type="ARBA" id="ARBA00023136"/>
    </source>
</evidence>
<feature type="transmembrane region" description="Helical" evidence="6">
    <location>
        <begin position="426"/>
        <end position="445"/>
    </location>
</feature>
<dbReference type="Proteomes" id="UP001597351">
    <property type="component" value="Unassembled WGS sequence"/>
</dbReference>
<dbReference type="PROSITE" id="PS50850">
    <property type="entry name" value="MFS"/>
    <property type="match status" value="1"/>
</dbReference>
<feature type="transmembrane region" description="Helical" evidence="6">
    <location>
        <begin position="88"/>
        <end position="107"/>
    </location>
</feature>
<feature type="transmembrane region" description="Helical" evidence="6">
    <location>
        <begin position="351"/>
        <end position="375"/>
    </location>
</feature>
<feature type="transmembrane region" description="Helical" evidence="6">
    <location>
        <begin position="292"/>
        <end position="315"/>
    </location>
</feature>
<evidence type="ECO:0000256" key="2">
    <source>
        <dbReference type="ARBA" id="ARBA00022692"/>
    </source>
</evidence>
<organism evidence="8 9">
    <name type="scientific">Nocardioides aestuarii</name>
    <dbReference type="NCBI Taxonomy" id="252231"/>
    <lineage>
        <taxon>Bacteria</taxon>
        <taxon>Bacillati</taxon>
        <taxon>Actinomycetota</taxon>
        <taxon>Actinomycetes</taxon>
        <taxon>Propionibacteriales</taxon>
        <taxon>Nocardioidaceae</taxon>
        <taxon>Nocardioides</taxon>
    </lineage>
</organism>
<dbReference type="InterPro" id="IPR050327">
    <property type="entry name" value="Proton-linked_MCT"/>
</dbReference>
<keyword evidence="4 6" id="KW-0472">Membrane</keyword>
<evidence type="ECO:0000256" key="6">
    <source>
        <dbReference type="SAM" id="Phobius"/>
    </source>
</evidence>
<dbReference type="InterPro" id="IPR036259">
    <property type="entry name" value="MFS_trans_sf"/>
</dbReference>
<feature type="region of interest" description="Disordered" evidence="5">
    <location>
        <begin position="455"/>
        <end position="475"/>
    </location>
</feature>
<gene>
    <name evidence="8" type="ORF">ACFSDE_04265</name>
</gene>
<feature type="transmembrane region" description="Helical" evidence="6">
    <location>
        <begin position="21"/>
        <end position="43"/>
    </location>
</feature>
<dbReference type="PANTHER" id="PTHR11360">
    <property type="entry name" value="MONOCARBOXYLATE TRANSPORTER"/>
    <property type="match status" value="1"/>
</dbReference>
<keyword evidence="3 6" id="KW-1133">Transmembrane helix</keyword>
<protein>
    <submittedName>
        <fullName evidence="8">OFA family MFS transporter</fullName>
    </submittedName>
</protein>
<evidence type="ECO:0000313" key="8">
    <source>
        <dbReference type="EMBL" id="MFD1945994.1"/>
    </source>
</evidence>
<feature type="transmembrane region" description="Helical" evidence="6">
    <location>
        <begin position="113"/>
        <end position="135"/>
    </location>
</feature>
<keyword evidence="2 6" id="KW-0812">Transmembrane</keyword>
<evidence type="ECO:0000259" key="7">
    <source>
        <dbReference type="PROSITE" id="PS50850"/>
    </source>
</evidence>
<dbReference type="RefSeq" id="WP_343915093.1">
    <property type="nucleotide sequence ID" value="NZ_BAAAJT010000002.1"/>
</dbReference>
<name>A0ABW4TK31_9ACTN</name>